<evidence type="ECO:0008006" key="4">
    <source>
        <dbReference type="Google" id="ProtNLM"/>
    </source>
</evidence>
<evidence type="ECO:0000313" key="2">
    <source>
        <dbReference type="EMBL" id="OKL47172.1"/>
    </source>
</evidence>
<dbReference type="InterPro" id="IPR049874">
    <property type="entry name" value="ROK_cs"/>
</dbReference>
<dbReference type="PROSITE" id="PS01125">
    <property type="entry name" value="ROK"/>
    <property type="match status" value="1"/>
</dbReference>
<protein>
    <recommendedName>
        <fullName evidence="4">Glucokinase</fullName>
    </recommendedName>
</protein>
<dbReference type="STRING" id="1921764.BSR28_08300"/>
<dbReference type="Proteomes" id="UP000186785">
    <property type="component" value="Unassembled WGS sequence"/>
</dbReference>
<dbReference type="SUPFAM" id="SSF53067">
    <property type="entry name" value="Actin-like ATPase domain"/>
    <property type="match status" value="1"/>
</dbReference>
<dbReference type="InterPro" id="IPR043129">
    <property type="entry name" value="ATPase_NBD"/>
</dbReference>
<accession>A0A1Q5PKK6</accession>
<dbReference type="EMBL" id="MQSV01000004">
    <property type="protein sequence ID" value="OKL47172.1"/>
    <property type="molecule type" value="Genomic_DNA"/>
</dbReference>
<dbReference type="Gene3D" id="3.30.420.40">
    <property type="match status" value="2"/>
</dbReference>
<keyword evidence="3" id="KW-1185">Reference proteome</keyword>
<dbReference type="PANTHER" id="PTHR18964:SF169">
    <property type="entry name" value="N-ACETYLMANNOSAMINE KINASE"/>
    <property type="match status" value="1"/>
</dbReference>
<dbReference type="RefSeq" id="WP_073709405.1">
    <property type="nucleotide sequence ID" value="NZ_MQSU01000004.1"/>
</dbReference>
<evidence type="ECO:0000256" key="1">
    <source>
        <dbReference type="ARBA" id="ARBA00006479"/>
    </source>
</evidence>
<reference evidence="2 3" key="1">
    <citation type="submission" date="2016-11" db="EMBL/GenBank/DDBJ databases">
        <title>Actinomyces gypaetusis sp. nov. isolated from the vulture Gypaetus barbatus in Qinghai Tibet Plateau China.</title>
        <authorList>
            <person name="Meng X."/>
        </authorList>
    </citation>
    <scope>NUCLEOTIDE SEQUENCE [LARGE SCALE GENOMIC DNA]</scope>
    <source>
        <strain evidence="2 3">VUL4_2</strain>
    </source>
</reference>
<proteinExistence type="inferred from homology"/>
<evidence type="ECO:0000313" key="3">
    <source>
        <dbReference type="Proteomes" id="UP000186785"/>
    </source>
</evidence>
<comment type="similarity">
    <text evidence="1">Belongs to the ROK (NagC/XylR) family.</text>
</comment>
<organism evidence="2 3">
    <name type="scientific">Boudabousia liubingyangii</name>
    <dbReference type="NCBI Taxonomy" id="1921764"/>
    <lineage>
        <taxon>Bacteria</taxon>
        <taxon>Bacillati</taxon>
        <taxon>Actinomycetota</taxon>
        <taxon>Actinomycetes</taxon>
        <taxon>Actinomycetales</taxon>
        <taxon>Actinomycetaceae</taxon>
        <taxon>Boudabousia</taxon>
    </lineage>
</organism>
<dbReference type="CDD" id="cd24068">
    <property type="entry name" value="ASKHA_NBD_ROK_FnNanK-like"/>
    <property type="match status" value="1"/>
</dbReference>
<sequence>MSDHRYVVGIDIGGTKTAVGVVSDEGHILHQGECPTDTKGGPEQIIRNACQLVVEMDDYAAAQGLPLLAIGIGSAGVVEPGTGRISSATDAIPGWTGTELRQDIQKITGLPTWAENDVHAHGRAEAWLGAGKDASSMLLVAIGTGVGGAFVIDGQSFLGQNGVAGLVGHYPIPQATGIDCTCGGEGHFEALCSGPAILDAYKRAGGSAKDTREVEELAINGEDLAKRVFQECATATGQALGGLANLLDPEVIVLGGGMANAGDLYWEPLRAAYQAELIPFLKDKPLYPAKLGRYSGIIGAAKLAFANLD</sequence>
<gene>
    <name evidence="2" type="ORF">BSR29_05980</name>
</gene>
<dbReference type="InterPro" id="IPR000600">
    <property type="entry name" value="ROK"/>
</dbReference>
<name>A0A1Q5PKK6_9ACTO</name>
<comment type="caution">
    <text evidence="2">The sequence shown here is derived from an EMBL/GenBank/DDBJ whole genome shotgun (WGS) entry which is preliminary data.</text>
</comment>
<dbReference type="PANTHER" id="PTHR18964">
    <property type="entry name" value="ROK (REPRESSOR, ORF, KINASE) FAMILY"/>
    <property type="match status" value="1"/>
</dbReference>
<dbReference type="AlphaFoldDB" id="A0A1Q5PKK6"/>
<dbReference type="Pfam" id="PF00480">
    <property type="entry name" value="ROK"/>
    <property type="match status" value="1"/>
</dbReference>